<comment type="caution">
    <text evidence="3">The sequence shown here is derived from an EMBL/GenBank/DDBJ whole genome shotgun (WGS) entry which is preliminary data.</text>
</comment>
<evidence type="ECO:0000256" key="2">
    <source>
        <dbReference type="SAM" id="Phobius"/>
    </source>
</evidence>
<feature type="compositionally biased region" description="Polar residues" evidence="1">
    <location>
        <begin position="181"/>
        <end position="192"/>
    </location>
</feature>
<feature type="transmembrane region" description="Helical" evidence="2">
    <location>
        <begin position="729"/>
        <end position="751"/>
    </location>
</feature>
<feature type="compositionally biased region" description="Polar residues" evidence="1">
    <location>
        <begin position="155"/>
        <end position="164"/>
    </location>
</feature>
<proteinExistence type="predicted"/>
<feature type="transmembrane region" description="Helical" evidence="2">
    <location>
        <begin position="771"/>
        <end position="794"/>
    </location>
</feature>
<feature type="compositionally biased region" description="Polar residues" evidence="1">
    <location>
        <begin position="47"/>
        <end position="59"/>
    </location>
</feature>
<feature type="transmembrane region" description="Helical" evidence="2">
    <location>
        <begin position="424"/>
        <end position="444"/>
    </location>
</feature>
<evidence type="ECO:0000313" key="3">
    <source>
        <dbReference type="EMBL" id="KAJ3255101.1"/>
    </source>
</evidence>
<feature type="compositionally biased region" description="Polar residues" evidence="1">
    <location>
        <begin position="20"/>
        <end position="37"/>
    </location>
</feature>
<keyword evidence="2" id="KW-0812">Transmembrane</keyword>
<evidence type="ECO:0000313" key="4">
    <source>
        <dbReference type="Proteomes" id="UP001210925"/>
    </source>
</evidence>
<gene>
    <name evidence="3" type="ORF">HK103_006644</name>
</gene>
<evidence type="ECO:0000256" key="1">
    <source>
        <dbReference type="SAM" id="MobiDB-lite"/>
    </source>
</evidence>
<dbReference type="AlphaFoldDB" id="A0AAD5Y6Y5"/>
<feature type="transmembrane region" description="Helical" evidence="2">
    <location>
        <begin position="393"/>
        <end position="412"/>
    </location>
</feature>
<reference evidence="3" key="1">
    <citation type="submission" date="2020-05" db="EMBL/GenBank/DDBJ databases">
        <title>Phylogenomic resolution of chytrid fungi.</title>
        <authorList>
            <person name="Stajich J.E."/>
            <person name="Amses K."/>
            <person name="Simmons R."/>
            <person name="Seto K."/>
            <person name="Myers J."/>
            <person name="Bonds A."/>
            <person name="Quandt C.A."/>
            <person name="Barry K."/>
            <person name="Liu P."/>
            <person name="Grigoriev I."/>
            <person name="Longcore J.E."/>
            <person name="James T.Y."/>
        </authorList>
    </citation>
    <scope>NUCLEOTIDE SEQUENCE</scope>
    <source>
        <strain evidence="3">PLAUS21</strain>
    </source>
</reference>
<keyword evidence="2" id="KW-0472">Membrane</keyword>
<dbReference type="Proteomes" id="UP001210925">
    <property type="component" value="Unassembled WGS sequence"/>
</dbReference>
<feature type="region of interest" description="Disordered" evidence="1">
    <location>
        <begin position="1"/>
        <end position="125"/>
    </location>
</feature>
<feature type="region of interest" description="Disordered" evidence="1">
    <location>
        <begin position="154"/>
        <end position="328"/>
    </location>
</feature>
<dbReference type="EMBL" id="JADGKB010000072">
    <property type="protein sequence ID" value="KAJ3255101.1"/>
    <property type="molecule type" value="Genomic_DNA"/>
</dbReference>
<keyword evidence="2" id="KW-1133">Transmembrane helix</keyword>
<protein>
    <submittedName>
        <fullName evidence="3">Uncharacterized protein</fullName>
    </submittedName>
</protein>
<accession>A0AAD5Y6Y5</accession>
<sequence length="880" mass="96789">MDSASRNSSKSRRPSFNWLAGSQRQSLVESPNSQRLSSGKKIPEPIQSESELSATNANGNGLPAITLTDPSNGMSLPATANKGLEDYEDEEDDIVPERIIVPLKKEESESSSDSSSSDEEPLAPVPIITTRRASIRWDQNVLIQSIPDLDKQKLTKVSSENNSIKDLLSTMPRSGSGIKKSASTNQILQSESPEPEPPVKRRASLFRSKSGENEMITRGPSIPHLETIHSNSNINLNTSSSGSGGKSDSDIKGPSDLELEQPSTSSELKPISNEHLSPFPRSSAVQWSEEDGAASPAQYSRPRNVKSRSSSMKSVQRPGGSGRDILDFDDDVKAPKAEPKDKASKLLALAKAESEMELSKGKSLNPIIAYFLRLKAQFIEIYLEKVTYKMESILMLFSMVPFALLAIVLLYIDQIVFFNALYGLIFKIAIVLTGLIALHAATFVNQRHAYLECMNKVVKGTALVRDIWETTKGNGHNATLRNAALMFYGCLIASELSITVVGVSTPDTNGKGKTLPLTLSNLTVTEDPYNLVLYGLGGMYSCSNCVFYSGSDDWKFIPISFSQTELGKPSEHYLISQVQDMAAISIACMTLETPRSYTPNILVETDKYDYGLNAVIVKLLLTSQSDTSSAMVTRRCEIFLRAVSAEVGTYYSTNLVTNAKKTEIASINPVNSSSCYYLSDICVNDPIRSDLVYSLTQPLFANASITINKNFAVQASLFPNPGSSINDEYFADMLLLPISLMLIGVANQYYTIDVDVPTMNIDTAEILNINIGLKITTILISAFCIFFAILLIAIDLIKLNLASDILLRKLSKIIHPGQENLESISEFVAKTYNPCFDQDSWDLCKIRYGEDRRTVMDPLGKLIFGNKKDVVKFKPDRAYY</sequence>
<organism evidence="3 4">
    <name type="scientific">Boothiomyces macroporosus</name>
    <dbReference type="NCBI Taxonomy" id="261099"/>
    <lineage>
        <taxon>Eukaryota</taxon>
        <taxon>Fungi</taxon>
        <taxon>Fungi incertae sedis</taxon>
        <taxon>Chytridiomycota</taxon>
        <taxon>Chytridiomycota incertae sedis</taxon>
        <taxon>Chytridiomycetes</taxon>
        <taxon>Rhizophydiales</taxon>
        <taxon>Terramycetaceae</taxon>
        <taxon>Boothiomyces</taxon>
    </lineage>
</organism>
<feature type="compositionally biased region" description="Low complexity" evidence="1">
    <location>
        <begin position="230"/>
        <end position="241"/>
    </location>
</feature>
<name>A0AAD5Y6Y5_9FUNG</name>
<keyword evidence="4" id="KW-1185">Reference proteome</keyword>